<evidence type="ECO:0000313" key="1">
    <source>
        <dbReference type="EMBL" id="CED58013.1"/>
    </source>
</evidence>
<name>A0A090K2Q7_9GAMM</name>
<accession>A0A090K2Q7</accession>
<dbReference type="EMBL" id="LN554848">
    <property type="protein sequence ID" value="CED58013.1"/>
    <property type="molecule type" value="Genomic_DNA"/>
</dbReference>
<keyword evidence="1" id="KW-0614">Plasmid</keyword>
<evidence type="ECO:0000313" key="2">
    <source>
        <dbReference type="Proteomes" id="UP000032427"/>
    </source>
</evidence>
<dbReference type="KEGG" id="awd:AWOD_p920_96"/>
<dbReference type="Proteomes" id="UP000032427">
    <property type="component" value="Plasmid pAWOD920"/>
</dbReference>
<organism evidence="1 2">
    <name type="scientific">Aliivibrio wodanis</name>
    <dbReference type="NCBI Taxonomy" id="80852"/>
    <lineage>
        <taxon>Bacteria</taxon>
        <taxon>Pseudomonadati</taxon>
        <taxon>Pseudomonadota</taxon>
        <taxon>Gammaproteobacteria</taxon>
        <taxon>Vibrionales</taxon>
        <taxon>Vibrionaceae</taxon>
        <taxon>Aliivibrio</taxon>
    </lineage>
</organism>
<proteinExistence type="predicted"/>
<dbReference type="HOGENOM" id="CLU_2566277_0_0_6"/>
<gene>
    <name evidence="1" type="ORF">AWOD_p920_96</name>
</gene>
<protein>
    <submittedName>
        <fullName evidence="1">Uncharacterized protein</fullName>
    </submittedName>
</protein>
<dbReference type="AlphaFoldDB" id="A0A090K2Q7"/>
<sequence>MVLGLVTPLMDCSIGHLVNDICSDNCPVSIIALCPHGSGLLHDDYSSLVDKKTHSAIGTWALYIHGSGCLLFFSQLPIDGT</sequence>
<keyword evidence="2" id="KW-1185">Reference proteome</keyword>
<dbReference type="PATRIC" id="fig|80852.17.peg.4261"/>
<geneLocation type="plasmid" evidence="1 2">
    <name>pAWOD920</name>
</geneLocation>
<reference evidence="2" key="1">
    <citation type="submission" date="2014-09" db="EMBL/GenBank/DDBJ databases">
        <authorList>
            <person name="Hjerde E."/>
        </authorList>
    </citation>
    <scope>NUCLEOTIDE SEQUENCE [LARGE SCALE GENOMIC DNA]</scope>
    <source>
        <strain evidence="2">06/09/139</strain>
        <plasmid evidence="2">pAWOD920</plasmid>
    </source>
</reference>